<dbReference type="InterPro" id="IPR036409">
    <property type="entry name" value="Aldolase_II/adducin_N_sf"/>
</dbReference>
<proteinExistence type="predicted"/>
<evidence type="ECO:0000313" key="3">
    <source>
        <dbReference type="Proteomes" id="UP001524501"/>
    </source>
</evidence>
<dbReference type="InterPro" id="IPR001303">
    <property type="entry name" value="Aldolase_II/adducin_N"/>
</dbReference>
<evidence type="ECO:0000259" key="1">
    <source>
        <dbReference type="SMART" id="SM01007"/>
    </source>
</evidence>
<comment type="caution">
    <text evidence="2">The sequence shown here is derived from an EMBL/GenBank/DDBJ whole genome shotgun (WGS) entry which is preliminary data.</text>
</comment>
<dbReference type="Proteomes" id="UP001524501">
    <property type="component" value="Unassembled WGS sequence"/>
</dbReference>
<evidence type="ECO:0000313" key="2">
    <source>
        <dbReference type="EMBL" id="MCQ4121628.1"/>
    </source>
</evidence>
<protein>
    <submittedName>
        <fullName evidence="2">Class II aldolase/adducin family protein</fullName>
    </submittedName>
</protein>
<sequence>MTTTENRVNPDVATFVEAARRDADKAFGVFRRTGTVSANGTVNFVERVPGTEIAIALNDPGPWADDPQVSPVVATFDGEVLSGNGSAGFVTGYAAVFRQHPEITSVVHIHTPWLGGWAQTHRTLPIRYAASQRLTLSREIPPHIDRSQSAGDFILERLRDDPDLVAIFEANGGVNVIGRSGLLDLAKFVVLLEEGAQFQAIAESLGGSVEFDTSNLAVQWGRSGLADEARRRGLL</sequence>
<dbReference type="Pfam" id="PF00596">
    <property type="entry name" value="Aldolase_II"/>
    <property type="match status" value="1"/>
</dbReference>
<dbReference type="EMBL" id="JANFQF010000020">
    <property type="protein sequence ID" value="MCQ4121628.1"/>
    <property type="molecule type" value="Genomic_DNA"/>
</dbReference>
<reference evidence="2 3" key="1">
    <citation type="submission" date="2022-07" db="EMBL/GenBank/DDBJ databases">
        <title>Degradation activity of malathion, p-nitrophenol and potential low-temperature adaptation strategy of Rhodococcus sp. FXJ9.536.</title>
        <authorList>
            <person name="Huang J."/>
            <person name="Huang Y."/>
        </authorList>
    </citation>
    <scope>NUCLEOTIDE SEQUENCE [LARGE SCALE GENOMIC DNA]</scope>
    <source>
        <strain evidence="2 3">FXJ9.536</strain>
    </source>
</reference>
<dbReference type="SMART" id="SM01007">
    <property type="entry name" value="Aldolase_II"/>
    <property type="match status" value="1"/>
</dbReference>
<dbReference type="SUPFAM" id="SSF53639">
    <property type="entry name" value="AraD/HMP-PK domain-like"/>
    <property type="match status" value="1"/>
</dbReference>
<accession>A0ABT1QH69</accession>
<keyword evidence="3" id="KW-1185">Reference proteome</keyword>
<dbReference type="RefSeq" id="WP_255972353.1">
    <property type="nucleotide sequence ID" value="NZ_JANFQF010000020.1"/>
</dbReference>
<gene>
    <name evidence="2" type="ORF">NOF53_21095</name>
</gene>
<feature type="domain" description="Class II aldolase/adducin N-terminal" evidence="1">
    <location>
        <begin position="21"/>
        <end position="200"/>
    </location>
</feature>
<organism evidence="2 3">
    <name type="scientific">Rhodococcus tibetensis</name>
    <dbReference type="NCBI Taxonomy" id="2965064"/>
    <lineage>
        <taxon>Bacteria</taxon>
        <taxon>Bacillati</taxon>
        <taxon>Actinomycetota</taxon>
        <taxon>Actinomycetes</taxon>
        <taxon>Mycobacteriales</taxon>
        <taxon>Nocardiaceae</taxon>
        <taxon>Rhodococcus</taxon>
    </lineage>
</organism>
<dbReference type="Gene3D" id="3.40.225.10">
    <property type="entry name" value="Class II aldolase/adducin N-terminal domain"/>
    <property type="match status" value="1"/>
</dbReference>
<name>A0ABT1QH69_9NOCA</name>